<dbReference type="Gene3D" id="3.40.50.1460">
    <property type="match status" value="1"/>
</dbReference>
<feature type="domain" description="Peptidase C14 caspase" evidence="1">
    <location>
        <begin position="25"/>
        <end position="223"/>
    </location>
</feature>
<sequence>MASSSELPSSSPSKEYYDMSNQKLCFVLSNTKYLSKKDEELIEKTWIDMDYLVHIYRELKQEEILRKLEEFATSSEKISIVTMFVLTHDVRKDCVYVGGELCKITKIFEALNALESVPKIMYIQNNRRYINVLENMITEALTALTTTSVKTAIIFNDTVCDEHYKCDLKLPEASQDIFIMHSDEVADEDVREHGSPMINELCKQIKPNLDFDEYIQRVREAVANYPF</sequence>
<evidence type="ECO:0000259" key="1">
    <source>
        <dbReference type="Pfam" id="PF00656"/>
    </source>
</evidence>
<dbReference type="GeneID" id="22619608"/>
<evidence type="ECO:0000313" key="3">
    <source>
        <dbReference type="Proteomes" id="UP000202327"/>
    </source>
</evidence>
<dbReference type="GO" id="GO:0006508">
    <property type="term" value="P:proteolysis"/>
    <property type="evidence" value="ECO:0007669"/>
    <property type="project" value="InterPro"/>
</dbReference>
<dbReference type="Pfam" id="PF00656">
    <property type="entry name" value="Peptidase_C14"/>
    <property type="match status" value="1"/>
</dbReference>
<name>A0A0A7KTA0_9ABAC</name>
<dbReference type="EMBL" id="KM102981">
    <property type="protein sequence ID" value="AIZ48576.1"/>
    <property type="molecule type" value="Genomic_DNA"/>
</dbReference>
<reference evidence="2 3" key="1">
    <citation type="journal article" date="2015" name="Virus Genes">
        <title>The genome sequence of Agrotis segetum nucleopolyhedrovirus B (AgseNPV-B) reveals a new baculovirus species within the Agrotis baculovirus complex.</title>
        <authorList>
            <person name="Wennmann J.T."/>
            <person name="Gueli Alletti G."/>
            <person name="Jehle J.A."/>
        </authorList>
    </citation>
    <scope>NUCLEOTIDE SEQUENCE [LARGE SCALE GENOMIC DNA]</scope>
    <source>
        <strain evidence="2">English</strain>
    </source>
</reference>
<dbReference type="InterPro" id="IPR011600">
    <property type="entry name" value="Pept_C14_caspase"/>
</dbReference>
<dbReference type="InterPro" id="IPR052039">
    <property type="entry name" value="Caspase-related_regulators"/>
</dbReference>
<dbReference type="PANTHER" id="PTHR22576">
    <property type="entry name" value="MUCOSA ASSOCIATED LYMPHOID TISSUE LYMPHOMA TRANSLOCATION PROTEIN 1/PARACASPASE"/>
    <property type="match status" value="1"/>
</dbReference>
<accession>A0A0A7KTA0</accession>
<dbReference type="Proteomes" id="UP000202327">
    <property type="component" value="Segment"/>
</dbReference>
<dbReference type="InterPro" id="IPR029030">
    <property type="entry name" value="Caspase-like_dom_sf"/>
</dbReference>
<protein>
    <submittedName>
        <fullName evidence="2">Asb018</fullName>
    </submittedName>
</protein>
<dbReference type="KEGG" id="vg:22619608"/>
<evidence type="ECO:0000313" key="2">
    <source>
        <dbReference type="EMBL" id="AIZ48576.1"/>
    </source>
</evidence>
<dbReference type="SUPFAM" id="SSF52129">
    <property type="entry name" value="Caspase-like"/>
    <property type="match status" value="1"/>
</dbReference>
<keyword evidence="3" id="KW-1185">Reference proteome</keyword>
<dbReference type="GO" id="GO:0004197">
    <property type="term" value="F:cysteine-type endopeptidase activity"/>
    <property type="evidence" value="ECO:0007669"/>
    <property type="project" value="InterPro"/>
</dbReference>
<dbReference type="RefSeq" id="YP_009112579.1">
    <property type="nucleotide sequence ID" value="NC_025960.1"/>
</dbReference>
<dbReference type="PANTHER" id="PTHR22576:SF41">
    <property type="entry name" value="CASPASE 14, APOPTOSIS-RELATED CYSTEINE PEPTIDASE"/>
    <property type="match status" value="1"/>
</dbReference>
<proteinExistence type="predicted"/>
<dbReference type="OrthoDB" id="36710at10239"/>
<organism evidence="2 3">
    <name type="scientific">Agrotis segetum nucleopolyhedrovirus B</name>
    <dbReference type="NCBI Taxonomy" id="1580580"/>
    <lineage>
        <taxon>Viruses</taxon>
        <taxon>Viruses incertae sedis</taxon>
        <taxon>Naldaviricetes</taxon>
        <taxon>Lefavirales</taxon>
        <taxon>Baculoviridae</taxon>
        <taxon>Alphabaculovirus</taxon>
        <taxon>Alphabaculovirus alteragsegetum</taxon>
    </lineage>
</organism>